<evidence type="ECO:0000313" key="3">
    <source>
        <dbReference type="EMBL" id="PIW19499.1"/>
    </source>
</evidence>
<evidence type="ECO:0000259" key="2">
    <source>
        <dbReference type="Pfam" id="PF00149"/>
    </source>
</evidence>
<dbReference type="InterPro" id="IPR051918">
    <property type="entry name" value="STPP_CPPED1"/>
</dbReference>
<feature type="domain" description="Calcineurin-like phosphoesterase" evidence="2">
    <location>
        <begin position="56"/>
        <end position="240"/>
    </location>
</feature>
<dbReference type="Pfam" id="PF00149">
    <property type="entry name" value="Metallophos"/>
    <property type="match status" value="1"/>
</dbReference>
<dbReference type="PANTHER" id="PTHR43143">
    <property type="entry name" value="METALLOPHOSPHOESTERASE, CALCINEURIN SUPERFAMILY"/>
    <property type="match status" value="1"/>
</dbReference>
<dbReference type="Gene3D" id="3.60.21.10">
    <property type="match status" value="1"/>
</dbReference>
<dbReference type="GO" id="GO:0016787">
    <property type="term" value="F:hydrolase activity"/>
    <property type="evidence" value="ECO:0007669"/>
    <property type="project" value="InterPro"/>
</dbReference>
<dbReference type="Proteomes" id="UP000231019">
    <property type="component" value="Unassembled WGS sequence"/>
</dbReference>
<dbReference type="InterPro" id="IPR029052">
    <property type="entry name" value="Metallo-depent_PP-like"/>
</dbReference>
<proteinExistence type="predicted"/>
<dbReference type="PANTHER" id="PTHR43143:SF1">
    <property type="entry name" value="SERINE_THREONINE-PROTEIN PHOSPHATASE CPPED1"/>
    <property type="match status" value="1"/>
</dbReference>
<reference evidence="3 4" key="1">
    <citation type="submission" date="2017-09" db="EMBL/GenBank/DDBJ databases">
        <title>Depth-based differentiation of microbial function through sediment-hosted aquifers and enrichment of novel symbionts in the deep terrestrial subsurface.</title>
        <authorList>
            <person name="Probst A.J."/>
            <person name="Ladd B."/>
            <person name="Jarett J.K."/>
            <person name="Geller-Mcgrath D.E."/>
            <person name="Sieber C.M."/>
            <person name="Emerson J.B."/>
            <person name="Anantharaman K."/>
            <person name="Thomas B.C."/>
            <person name="Malmstrom R."/>
            <person name="Stieglmeier M."/>
            <person name="Klingl A."/>
            <person name="Woyke T."/>
            <person name="Ryan C.M."/>
            <person name="Banfield J.F."/>
        </authorList>
    </citation>
    <scope>NUCLEOTIDE SEQUENCE [LARGE SCALE GENOMIC DNA]</scope>
    <source>
        <strain evidence="3">CG17_big_fil_post_rev_8_21_14_2_50_48_46</strain>
    </source>
</reference>
<dbReference type="SUPFAM" id="SSF56300">
    <property type="entry name" value="Metallo-dependent phosphatases"/>
    <property type="match status" value="1"/>
</dbReference>
<dbReference type="AlphaFoldDB" id="A0A2M7GBD5"/>
<sequence>MGIKITASQQTLPPVQPVPTRSSVLVPPPLSPVAVPPQDQNLTQLRKGEVPAQDLHFFFFSDNHSRPDLLDDLRWKTQMQRPDLVIDGGDWVHDGTEPEIQRALKTREAFAVPVHIVTGNHDAHLRGPFKEAPPQIPDFQSFDAKGVHFVLLDNENESLSDAQFEKLEADLKAHQGQTTIISMHVPAKLSKEPLTVKLGKVLPLNFASPVMRDKAQVERFHRLMDHYDVAAVLAGHTHYPDEVVEDGVRYLTVASSGGLSPKPGIDKEFLDIHVSDGKLDVKRVTLDEGKGFFGYAAESLDFYRDLNNFNHQELGWKDFYPSANVGYQAGFRRVVTGKGDSIAATAGVQAERLMGEKGKGAVFASLGVSAGTGDNWDVGLQTSVGYKHAVYGDYNKGVYLSGAGTANAGYLHGGFSAGVGVKAGLGVQYQNWTVELGQEWSSNYQAQNLTVGFRF</sequence>
<protein>
    <recommendedName>
        <fullName evidence="2">Calcineurin-like phosphoesterase domain-containing protein</fullName>
    </recommendedName>
</protein>
<feature type="compositionally biased region" description="Low complexity" evidence="1">
    <location>
        <begin position="9"/>
        <end position="24"/>
    </location>
</feature>
<name>A0A2M7GBD5_9BACT</name>
<gene>
    <name evidence="3" type="ORF">COW36_01280</name>
</gene>
<evidence type="ECO:0000256" key="1">
    <source>
        <dbReference type="SAM" id="MobiDB-lite"/>
    </source>
</evidence>
<organism evidence="3 4">
    <name type="scientific">bacterium (Candidatus Blackallbacteria) CG17_big_fil_post_rev_8_21_14_2_50_48_46</name>
    <dbReference type="NCBI Taxonomy" id="2014261"/>
    <lineage>
        <taxon>Bacteria</taxon>
        <taxon>Candidatus Blackallbacteria</taxon>
    </lineage>
</organism>
<dbReference type="EMBL" id="PFFQ01000004">
    <property type="protein sequence ID" value="PIW19499.1"/>
    <property type="molecule type" value="Genomic_DNA"/>
</dbReference>
<evidence type="ECO:0000313" key="4">
    <source>
        <dbReference type="Proteomes" id="UP000231019"/>
    </source>
</evidence>
<feature type="region of interest" description="Disordered" evidence="1">
    <location>
        <begin position="1"/>
        <end position="24"/>
    </location>
</feature>
<dbReference type="InterPro" id="IPR004843">
    <property type="entry name" value="Calcineurin-like_PHP"/>
</dbReference>
<comment type="caution">
    <text evidence="3">The sequence shown here is derived from an EMBL/GenBank/DDBJ whole genome shotgun (WGS) entry which is preliminary data.</text>
</comment>
<accession>A0A2M7GBD5</accession>